<proteinExistence type="predicted"/>
<gene>
    <name evidence="1" type="ORF">DSO57_1020026</name>
</gene>
<comment type="caution">
    <text evidence="1">The sequence shown here is derived from an EMBL/GenBank/DDBJ whole genome shotgun (WGS) entry which is preliminary data.</text>
</comment>
<accession>A0ACC2RIM2</accession>
<protein>
    <submittedName>
        <fullName evidence="1">Uncharacterized protein</fullName>
    </submittedName>
</protein>
<evidence type="ECO:0000313" key="1">
    <source>
        <dbReference type="EMBL" id="KAJ9049874.1"/>
    </source>
</evidence>
<dbReference type="Proteomes" id="UP001165960">
    <property type="component" value="Unassembled WGS sequence"/>
</dbReference>
<reference evidence="1" key="1">
    <citation type="submission" date="2022-04" db="EMBL/GenBank/DDBJ databases">
        <title>Genome of the entomopathogenic fungus Entomophthora muscae.</title>
        <authorList>
            <person name="Elya C."/>
            <person name="Lovett B.R."/>
            <person name="Lee E."/>
            <person name="Macias A.M."/>
            <person name="Hajek A.E."/>
            <person name="De Bivort B.L."/>
            <person name="Kasson M.T."/>
            <person name="De Fine Licht H.H."/>
            <person name="Stajich J.E."/>
        </authorList>
    </citation>
    <scope>NUCLEOTIDE SEQUENCE</scope>
    <source>
        <strain evidence="1">Berkeley</strain>
    </source>
</reference>
<organism evidence="1 2">
    <name type="scientific">Entomophthora muscae</name>
    <dbReference type="NCBI Taxonomy" id="34485"/>
    <lineage>
        <taxon>Eukaryota</taxon>
        <taxon>Fungi</taxon>
        <taxon>Fungi incertae sedis</taxon>
        <taxon>Zoopagomycota</taxon>
        <taxon>Entomophthoromycotina</taxon>
        <taxon>Entomophthoromycetes</taxon>
        <taxon>Entomophthorales</taxon>
        <taxon>Entomophthoraceae</taxon>
        <taxon>Entomophthora</taxon>
    </lineage>
</organism>
<name>A0ACC2RIM2_9FUNG</name>
<dbReference type="EMBL" id="QTSX02007192">
    <property type="protein sequence ID" value="KAJ9049874.1"/>
    <property type="molecule type" value="Genomic_DNA"/>
</dbReference>
<keyword evidence="2" id="KW-1185">Reference proteome</keyword>
<evidence type="ECO:0000313" key="2">
    <source>
        <dbReference type="Proteomes" id="UP001165960"/>
    </source>
</evidence>
<sequence length="64" mass="7085">MQPASVPPPVALWLSPYAIGDILAQLDNEGVDHPIAYTFCVLNKHEKNYSVKEKECLVVPHAVK</sequence>